<comment type="subcellular location">
    <subcellularLocation>
        <location evidence="1">Cell envelope</location>
    </subcellularLocation>
</comment>
<dbReference type="RefSeq" id="WP_096466354.1">
    <property type="nucleotide sequence ID" value="NZ_AP017312.1"/>
</dbReference>
<dbReference type="SUPFAM" id="SSF81296">
    <property type="entry name" value="E set domains"/>
    <property type="match status" value="1"/>
</dbReference>
<evidence type="ECO:0000256" key="1">
    <source>
        <dbReference type="ARBA" id="ARBA00004196"/>
    </source>
</evidence>
<dbReference type="GO" id="GO:0005507">
    <property type="term" value="F:copper ion binding"/>
    <property type="evidence" value="ECO:0007669"/>
    <property type="project" value="InterPro"/>
</dbReference>
<dbReference type="GO" id="GO:0005886">
    <property type="term" value="C:plasma membrane"/>
    <property type="evidence" value="ECO:0007669"/>
    <property type="project" value="TreeGrafter"/>
</dbReference>
<dbReference type="InterPro" id="IPR014755">
    <property type="entry name" value="Cu-Rt/internalin_Ig-like"/>
</dbReference>
<dbReference type="GO" id="GO:0042597">
    <property type="term" value="C:periplasmic space"/>
    <property type="evidence" value="ECO:0007669"/>
    <property type="project" value="InterPro"/>
</dbReference>
<dbReference type="OrthoDB" id="2353937at2"/>
<proteinExistence type="predicted"/>
<evidence type="ECO:0000256" key="2">
    <source>
        <dbReference type="ARBA" id="ARBA00022723"/>
    </source>
</evidence>
<keyword evidence="4" id="KW-0186">Copper</keyword>
<evidence type="ECO:0000256" key="3">
    <source>
        <dbReference type="ARBA" id="ARBA00022729"/>
    </source>
</evidence>
<dbReference type="Pfam" id="PF04234">
    <property type="entry name" value="CopC"/>
    <property type="match status" value="1"/>
</dbReference>
<keyword evidence="2" id="KW-0479">Metal-binding</keyword>
<evidence type="ECO:0000313" key="6">
    <source>
        <dbReference type="Proteomes" id="UP000217696"/>
    </source>
</evidence>
<evidence type="ECO:0000313" key="5">
    <source>
        <dbReference type="EMBL" id="BAU28611.1"/>
    </source>
</evidence>
<reference evidence="5 6" key="1">
    <citation type="submission" date="2015-12" db="EMBL/GenBank/DDBJ databases">
        <title>Genome sequence of Aneurinibacillus soli.</title>
        <authorList>
            <person name="Lee J.S."/>
            <person name="Lee K.C."/>
            <person name="Kim K.K."/>
            <person name="Lee B.W."/>
        </authorList>
    </citation>
    <scope>NUCLEOTIDE SEQUENCE [LARGE SCALE GENOMIC DNA]</scope>
    <source>
        <strain evidence="5 6">CB4</strain>
    </source>
</reference>
<dbReference type="Proteomes" id="UP000217696">
    <property type="component" value="Chromosome"/>
</dbReference>
<dbReference type="PANTHER" id="PTHR34820:SF4">
    <property type="entry name" value="INNER MEMBRANE PROTEIN YEBZ"/>
    <property type="match status" value="1"/>
</dbReference>
<dbReference type="GO" id="GO:0006825">
    <property type="term" value="P:copper ion transport"/>
    <property type="evidence" value="ECO:0007669"/>
    <property type="project" value="InterPro"/>
</dbReference>
<dbReference type="KEGG" id="asoc:CB4_02786"/>
<dbReference type="AlphaFoldDB" id="A0A0U5C8G8"/>
<keyword evidence="6" id="KW-1185">Reference proteome</keyword>
<dbReference type="InterPro" id="IPR014756">
    <property type="entry name" value="Ig_E-set"/>
</dbReference>
<sequence length="162" mass="17964">MRYFTVLLMTIFLLARPLPAFALTELQTSEPANGSMVQQDRQDIRLTFTSEIKEGSYFRIQDDTGNRINVQDLKVNGKEMTGRTAAPLPNGIIVITWAIIDKNDNHNQGGITFHVKTSHSSTPNAFQPQQKISAVTFLPLVLGGIGILVLAGVIWLLKKRTT</sequence>
<evidence type="ECO:0000256" key="4">
    <source>
        <dbReference type="ARBA" id="ARBA00023008"/>
    </source>
</evidence>
<dbReference type="GO" id="GO:0046688">
    <property type="term" value="P:response to copper ion"/>
    <property type="evidence" value="ECO:0007669"/>
    <property type="project" value="InterPro"/>
</dbReference>
<dbReference type="EMBL" id="AP017312">
    <property type="protein sequence ID" value="BAU28611.1"/>
    <property type="molecule type" value="Genomic_DNA"/>
</dbReference>
<protein>
    <submittedName>
        <fullName evidence="5">Copper resistance protein CopC</fullName>
    </submittedName>
</protein>
<organism evidence="5 6">
    <name type="scientific">Aneurinibacillus soli</name>
    <dbReference type="NCBI Taxonomy" id="1500254"/>
    <lineage>
        <taxon>Bacteria</taxon>
        <taxon>Bacillati</taxon>
        <taxon>Bacillota</taxon>
        <taxon>Bacilli</taxon>
        <taxon>Bacillales</taxon>
        <taxon>Paenibacillaceae</taxon>
        <taxon>Aneurinibacillus group</taxon>
        <taxon>Aneurinibacillus</taxon>
    </lineage>
</organism>
<dbReference type="PANTHER" id="PTHR34820">
    <property type="entry name" value="INNER MEMBRANE PROTEIN YEBZ"/>
    <property type="match status" value="1"/>
</dbReference>
<dbReference type="Gene3D" id="2.60.40.1220">
    <property type="match status" value="1"/>
</dbReference>
<dbReference type="GO" id="GO:0030313">
    <property type="term" value="C:cell envelope"/>
    <property type="evidence" value="ECO:0007669"/>
    <property type="project" value="UniProtKB-SubCell"/>
</dbReference>
<dbReference type="InterPro" id="IPR032694">
    <property type="entry name" value="CopC/D"/>
</dbReference>
<dbReference type="InterPro" id="IPR007348">
    <property type="entry name" value="CopC_dom"/>
</dbReference>
<name>A0A0U5C8G8_9BACL</name>
<accession>A0A0U5C8G8</accession>
<gene>
    <name evidence="5" type="ORF">CB4_02786</name>
</gene>
<keyword evidence="3" id="KW-0732">Signal</keyword>